<dbReference type="GO" id="GO:0007166">
    <property type="term" value="P:cell surface receptor signaling pathway"/>
    <property type="evidence" value="ECO:0007669"/>
    <property type="project" value="TreeGrafter"/>
</dbReference>
<dbReference type="Gene3D" id="2.60.40.10">
    <property type="entry name" value="Immunoglobulins"/>
    <property type="match status" value="3"/>
</dbReference>
<dbReference type="InterPro" id="IPR007110">
    <property type="entry name" value="Ig-like_dom"/>
</dbReference>
<dbReference type="STRING" id="8153.ENSHBUP00000014728"/>
<reference evidence="4" key="1">
    <citation type="submission" date="2025-08" db="UniProtKB">
        <authorList>
            <consortium name="Ensembl"/>
        </authorList>
    </citation>
    <scope>IDENTIFICATION</scope>
</reference>
<reference evidence="4" key="2">
    <citation type="submission" date="2025-09" db="UniProtKB">
        <authorList>
            <consortium name="Ensembl"/>
        </authorList>
    </citation>
    <scope>IDENTIFICATION</scope>
</reference>
<keyword evidence="1" id="KW-0732">Signal</keyword>
<dbReference type="SMART" id="SM00409">
    <property type="entry name" value="IG"/>
    <property type="match status" value="3"/>
</dbReference>
<protein>
    <recommendedName>
        <fullName evidence="3">Ig-like domain-containing protein</fullName>
    </recommendedName>
</protein>
<dbReference type="PANTHER" id="PTHR11481:SF64">
    <property type="entry name" value="FC RECEPTOR-LIKE PROTEIN 4"/>
    <property type="match status" value="1"/>
</dbReference>
<dbReference type="GO" id="GO:0004888">
    <property type="term" value="F:transmembrane signaling receptor activity"/>
    <property type="evidence" value="ECO:0007669"/>
    <property type="project" value="TreeGrafter"/>
</dbReference>
<evidence type="ECO:0000259" key="3">
    <source>
        <dbReference type="PROSITE" id="PS50835"/>
    </source>
</evidence>
<keyword evidence="2" id="KW-1015">Disulfide bond</keyword>
<name>A0A3Q2W160_HAPBU</name>
<dbReference type="PANTHER" id="PTHR11481">
    <property type="entry name" value="IMMUNOGLOBULIN FC RECEPTOR"/>
    <property type="match status" value="1"/>
</dbReference>
<feature type="domain" description="Ig-like" evidence="3">
    <location>
        <begin position="195"/>
        <end position="262"/>
    </location>
</feature>
<evidence type="ECO:0000256" key="1">
    <source>
        <dbReference type="ARBA" id="ARBA00022729"/>
    </source>
</evidence>
<evidence type="ECO:0000313" key="4">
    <source>
        <dbReference type="Ensembl" id="ENSHBUP00000014728.1"/>
    </source>
</evidence>
<dbReference type="Pfam" id="PF13895">
    <property type="entry name" value="Ig_2"/>
    <property type="match status" value="3"/>
</dbReference>
<dbReference type="GO" id="GO:0009897">
    <property type="term" value="C:external side of plasma membrane"/>
    <property type="evidence" value="ECO:0007669"/>
    <property type="project" value="TreeGrafter"/>
</dbReference>
<dbReference type="SUPFAM" id="SSF48726">
    <property type="entry name" value="Immunoglobulin"/>
    <property type="match status" value="3"/>
</dbReference>
<sequence length="311" mass="35351">SRGTPVPMQVLLLIRNRIEVNLQHSWSQIFTGETITLRCEIQGGEGKVWKYEWTAPNTNSPPTSSEYRTSRVSVSHSGDYRCRGSSDYLFTGWSDAFTLTVSSAVLTIEPNWSSFVIQEFVTFICDMNEGEDADWEYKINKDGREFIPYNTHKDYTLEISSKGDSGEYQCSGRKKSSHKTKNSNTVSIIALEVKPKAQLTTNSRDVPVAGKVTLNCSVNLSSEWKYFWYRGNKSSEPLTTQDAAPSDGQISVSQEGLYRCRAGRGNPVYYTDYSDPVNIDKNSEILVYTFVPFVLSEHCLYTTEYYCRKQY</sequence>
<dbReference type="InterPro" id="IPR013783">
    <property type="entry name" value="Ig-like_fold"/>
</dbReference>
<dbReference type="OMA" id="YWSRNSQ"/>
<dbReference type="Ensembl" id="ENSHBUT00000033495.1">
    <property type="protein sequence ID" value="ENSHBUP00000014728.1"/>
    <property type="gene ID" value="ENSHBUG00000016599.1"/>
</dbReference>
<dbReference type="InterPro" id="IPR050488">
    <property type="entry name" value="Ig_Fc_receptor"/>
</dbReference>
<dbReference type="GeneTree" id="ENSGT00990000203863"/>
<dbReference type="PROSITE" id="PS50835">
    <property type="entry name" value="IG_LIKE"/>
    <property type="match status" value="2"/>
</dbReference>
<dbReference type="CDD" id="cd00096">
    <property type="entry name" value="Ig"/>
    <property type="match status" value="1"/>
</dbReference>
<proteinExistence type="predicted"/>
<organism evidence="4 5">
    <name type="scientific">Haplochromis burtoni</name>
    <name type="common">Burton's mouthbrooder</name>
    <name type="synonym">Chromis burtoni</name>
    <dbReference type="NCBI Taxonomy" id="8153"/>
    <lineage>
        <taxon>Eukaryota</taxon>
        <taxon>Metazoa</taxon>
        <taxon>Chordata</taxon>
        <taxon>Craniata</taxon>
        <taxon>Vertebrata</taxon>
        <taxon>Euteleostomi</taxon>
        <taxon>Actinopterygii</taxon>
        <taxon>Neopterygii</taxon>
        <taxon>Teleostei</taxon>
        <taxon>Neoteleostei</taxon>
        <taxon>Acanthomorphata</taxon>
        <taxon>Ovalentaria</taxon>
        <taxon>Cichlomorphae</taxon>
        <taxon>Cichliformes</taxon>
        <taxon>Cichlidae</taxon>
        <taxon>African cichlids</taxon>
        <taxon>Pseudocrenilabrinae</taxon>
        <taxon>Haplochromini</taxon>
        <taxon>Haplochromis</taxon>
    </lineage>
</organism>
<accession>A0A3Q2W160</accession>
<dbReference type="AlphaFoldDB" id="A0A3Q2W160"/>
<feature type="domain" description="Ig-like" evidence="3">
    <location>
        <begin position="7"/>
        <end position="100"/>
    </location>
</feature>
<evidence type="ECO:0000256" key="2">
    <source>
        <dbReference type="ARBA" id="ARBA00023157"/>
    </source>
</evidence>
<dbReference type="Proteomes" id="UP000264840">
    <property type="component" value="Unplaced"/>
</dbReference>
<dbReference type="InterPro" id="IPR036179">
    <property type="entry name" value="Ig-like_dom_sf"/>
</dbReference>
<keyword evidence="5" id="KW-1185">Reference proteome</keyword>
<evidence type="ECO:0000313" key="5">
    <source>
        <dbReference type="Proteomes" id="UP000264840"/>
    </source>
</evidence>
<dbReference type="InterPro" id="IPR003599">
    <property type="entry name" value="Ig_sub"/>
</dbReference>
<dbReference type="GO" id="GO:0006955">
    <property type="term" value="P:immune response"/>
    <property type="evidence" value="ECO:0007669"/>
    <property type="project" value="TreeGrafter"/>
</dbReference>